<feature type="chain" id="PRO_5032295753" description="Multiple inositol polyphosphate phosphatase 1" evidence="15">
    <location>
        <begin position="19"/>
        <end position="441"/>
    </location>
</feature>
<dbReference type="GO" id="GO:0003993">
    <property type="term" value="F:acid phosphatase activity"/>
    <property type="evidence" value="ECO:0007669"/>
    <property type="project" value="TreeGrafter"/>
</dbReference>
<evidence type="ECO:0000256" key="5">
    <source>
        <dbReference type="ARBA" id="ARBA00018097"/>
    </source>
</evidence>
<evidence type="ECO:0000256" key="15">
    <source>
        <dbReference type="SAM" id="SignalP"/>
    </source>
</evidence>
<evidence type="ECO:0000256" key="14">
    <source>
        <dbReference type="SAM" id="MobiDB-lite"/>
    </source>
</evidence>
<evidence type="ECO:0000256" key="2">
    <source>
        <dbReference type="ARBA" id="ARBA00008422"/>
    </source>
</evidence>
<comment type="catalytic activity">
    <reaction evidence="11">
        <text>1D-myo-inositol 1,2,4,5,6-pentakisphosphate + H2O = 1D-myo-inositol 1,2,5,6-tetrakisphosphate + phosphate</text>
        <dbReference type="Rhea" id="RHEA:77115"/>
        <dbReference type="ChEBI" id="CHEBI:15377"/>
        <dbReference type="ChEBI" id="CHEBI:43474"/>
        <dbReference type="ChEBI" id="CHEBI:57798"/>
        <dbReference type="ChEBI" id="CHEBI:195535"/>
        <dbReference type="EC" id="3.1.3.62"/>
    </reaction>
    <physiologicalReaction direction="left-to-right" evidence="11">
        <dbReference type="Rhea" id="RHEA:77116"/>
    </physiologicalReaction>
</comment>
<dbReference type="PANTHER" id="PTHR20963">
    <property type="entry name" value="MULTIPLE INOSITOL POLYPHOSPHATE PHOSPHATASE-RELATED"/>
    <property type="match status" value="1"/>
</dbReference>
<evidence type="ECO:0000256" key="8">
    <source>
        <dbReference type="ARBA" id="ARBA00023136"/>
    </source>
</evidence>
<evidence type="ECO:0000256" key="4">
    <source>
        <dbReference type="ARBA" id="ARBA00013040"/>
    </source>
</evidence>
<evidence type="ECO:0000256" key="11">
    <source>
        <dbReference type="ARBA" id="ARBA00043671"/>
    </source>
</evidence>
<dbReference type="PANTHER" id="PTHR20963:SF8">
    <property type="entry name" value="MULTIPLE INOSITOL POLYPHOSPHATE PHOSPHATASE 1"/>
    <property type="match status" value="1"/>
</dbReference>
<dbReference type="EC" id="3.1.3.80" evidence="3"/>
<evidence type="ECO:0000313" key="16">
    <source>
        <dbReference type="EMBL" id="CAE8720478.1"/>
    </source>
</evidence>
<evidence type="ECO:0000256" key="13">
    <source>
        <dbReference type="ARBA" id="ARBA00043832"/>
    </source>
</evidence>
<evidence type="ECO:0000256" key="10">
    <source>
        <dbReference type="ARBA" id="ARBA00043668"/>
    </source>
</evidence>
<evidence type="ECO:0000256" key="12">
    <source>
        <dbReference type="ARBA" id="ARBA00043691"/>
    </source>
</evidence>
<dbReference type="GO" id="GO:0016020">
    <property type="term" value="C:membrane"/>
    <property type="evidence" value="ECO:0007669"/>
    <property type="project" value="UniProtKB-SubCell"/>
</dbReference>
<comment type="subcellular location">
    <subcellularLocation>
        <location evidence="1">Membrane</location>
    </subcellularLocation>
</comment>
<dbReference type="InterPro" id="IPR000560">
    <property type="entry name" value="His_Pase_clade-2"/>
</dbReference>
<comment type="catalytic activity">
    <reaction evidence="12">
        <text>1D-myo-inositol hexakisphosphate + H2O = 1D-myo-inositol 1,2,4,5,6-pentakisphosphate + phosphate</text>
        <dbReference type="Rhea" id="RHEA:16989"/>
        <dbReference type="ChEBI" id="CHEBI:15377"/>
        <dbReference type="ChEBI" id="CHEBI:43474"/>
        <dbReference type="ChEBI" id="CHEBI:57798"/>
        <dbReference type="ChEBI" id="CHEBI:58130"/>
        <dbReference type="EC" id="3.1.3.62"/>
    </reaction>
    <physiologicalReaction direction="left-to-right" evidence="12">
        <dbReference type="Rhea" id="RHEA:16990"/>
    </physiologicalReaction>
</comment>
<evidence type="ECO:0000313" key="17">
    <source>
        <dbReference type="Proteomes" id="UP000626109"/>
    </source>
</evidence>
<organism evidence="16 17">
    <name type="scientific">Polarella glacialis</name>
    <name type="common">Dinoflagellate</name>
    <dbReference type="NCBI Taxonomy" id="89957"/>
    <lineage>
        <taxon>Eukaryota</taxon>
        <taxon>Sar</taxon>
        <taxon>Alveolata</taxon>
        <taxon>Dinophyceae</taxon>
        <taxon>Suessiales</taxon>
        <taxon>Suessiaceae</taxon>
        <taxon>Polarella</taxon>
    </lineage>
</organism>
<evidence type="ECO:0000256" key="1">
    <source>
        <dbReference type="ARBA" id="ARBA00004370"/>
    </source>
</evidence>
<feature type="region of interest" description="Disordered" evidence="14">
    <location>
        <begin position="379"/>
        <end position="399"/>
    </location>
</feature>
<comment type="catalytic activity">
    <reaction evidence="13">
        <text>(2R)-2,3-bisphosphoglycerate + H2O = (2R)-2-phosphoglycerate + phosphate</text>
        <dbReference type="Rhea" id="RHEA:27381"/>
        <dbReference type="ChEBI" id="CHEBI:15377"/>
        <dbReference type="ChEBI" id="CHEBI:43474"/>
        <dbReference type="ChEBI" id="CHEBI:58248"/>
        <dbReference type="ChEBI" id="CHEBI:58289"/>
        <dbReference type="EC" id="3.1.3.80"/>
    </reaction>
    <physiologicalReaction direction="left-to-right" evidence="13">
        <dbReference type="Rhea" id="RHEA:27382"/>
    </physiologicalReaction>
</comment>
<comment type="catalytic activity">
    <reaction evidence="10">
        <text>1D-myo-inositol 1,2,5,6-tetrakisphosphate + H2O = 1D-myo-inositol 1,2,6-trisphosphate + phosphate</text>
        <dbReference type="Rhea" id="RHEA:77119"/>
        <dbReference type="ChEBI" id="CHEBI:15377"/>
        <dbReference type="ChEBI" id="CHEBI:43474"/>
        <dbReference type="ChEBI" id="CHEBI:195535"/>
        <dbReference type="ChEBI" id="CHEBI:195537"/>
        <dbReference type="EC" id="3.1.3.62"/>
    </reaction>
    <physiologicalReaction direction="left-to-right" evidence="10">
        <dbReference type="Rhea" id="RHEA:77120"/>
    </physiologicalReaction>
</comment>
<proteinExistence type="inferred from homology"/>
<dbReference type="Gene3D" id="3.40.50.1240">
    <property type="entry name" value="Phosphoglycerate mutase-like"/>
    <property type="match status" value="1"/>
</dbReference>
<dbReference type="InterPro" id="IPR029033">
    <property type="entry name" value="His_PPase_superfam"/>
</dbReference>
<dbReference type="AlphaFoldDB" id="A0A813L1D5"/>
<dbReference type="GO" id="GO:0052745">
    <property type="term" value="F:inositol phosphate phosphatase activity"/>
    <property type="evidence" value="ECO:0007669"/>
    <property type="project" value="TreeGrafter"/>
</dbReference>
<reference evidence="16" key="1">
    <citation type="submission" date="2021-02" db="EMBL/GenBank/DDBJ databases">
        <authorList>
            <person name="Dougan E. K."/>
            <person name="Rhodes N."/>
            <person name="Thang M."/>
            <person name="Chan C."/>
        </authorList>
    </citation>
    <scope>NUCLEOTIDE SEQUENCE</scope>
</reference>
<dbReference type="GO" id="GO:0034417">
    <property type="term" value="F:bisphosphoglycerate 3-phosphatase activity"/>
    <property type="evidence" value="ECO:0007669"/>
    <property type="project" value="UniProtKB-EC"/>
</dbReference>
<dbReference type="EMBL" id="CAJNNW010033811">
    <property type="protein sequence ID" value="CAE8720478.1"/>
    <property type="molecule type" value="Genomic_DNA"/>
</dbReference>
<accession>A0A813L1D5</accession>
<name>A0A813L1D5_POLGL</name>
<evidence type="ECO:0000256" key="3">
    <source>
        <dbReference type="ARBA" id="ARBA00012976"/>
    </source>
</evidence>
<evidence type="ECO:0000256" key="9">
    <source>
        <dbReference type="ARBA" id="ARBA00031642"/>
    </source>
</evidence>
<dbReference type="Pfam" id="PF00328">
    <property type="entry name" value="His_Phos_2"/>
    <property type="match status" value="1"/>
</dbReference>
<feature type="signal peptide" evidence="15">
    <location>
        <begin position="1"/>
        <end position="18"/>
    </location>
</feature>
<sequence length="441" mass="49077">MSLLSITTLLLLWAATTCVVRWLGTERVVQAGGIDVRQEQECPSPFWQDLLGSKSPYVPPETSRTDDNSEAPIANLSHFTLERSFLLARHCSRYPVKEACVQGLEDALGDLPGLDKQRRWMQDDLKSFSGKYGQCSACGLAELRGIGRRFWRGGVGLSGRSLQVQWSSTYVPRTVDSAHHWRKGLLSGGQARFSPAGGPKVVARCEDDPYGFSQLRFFDTCARYVDYNRREAKLPAKLWAQEEVRLPLIGRQLLLRMGLSWPLALAVEANRARALASALPNKHFIEATSPLLRDKDLALSVYQLCQAEVDTGSFQPGTVNGGVGRWCALLEEEDVAVLSVGGQLEQCYKNGPCGPSIGWLQACPLLRTFQAFLASGTSDLPGRSSASQPQSRRDETASVPARNHMLSLTELCWWRLSSRTRRPWGPSWCYWAFRRSKTTPL</sequence>
<evidence type="ECO:0000256" key="6">
    <source>
        <dbReference type="ARBA" id="ARBA00022729"/>
    </source>
</evidence>
<keyword evidence="8" id="KW-0472">Membrane</keyword>
<protein>
    <recommendedName>
        <fullName evidence="5">Multiple inositol polyphosphate phosphatase 1</fullName>
        <ecNumber evidence="4">3.1.3.62</ecNumber>
        <ecNumber evidence="3">3.1.3.80</ecNumber>
    </recommendedName>
    <alternativeName>
        <fullName evidence="9">2,3-bisphosphoglycerate 3-phosphatase</fullName>
    </alternativeName>
</protein>
<comment type="caution">
    <text evidence="16">The sequence shown here is derived from an EMBL/GenBank/DDBJ whole genome shotgun (WGS) entry which is preliminary data.</text>
</comment>
<keyword evidence="6 15" id="KW-0732">Signal</keyword>
<gene>
    <name evidence="16" type="ORF">PGLA2088_LOCUS41352</name>
</gene>
<dbReference type="SUPFAM" id="SSF53254">
    <property type="entry name" value="Phosphoglycerate mutase-like"/>
    <property type="match status" value="1"/>
</dbReference>
<dbReference type="Proteomes" id="UP000626109">
    <property type="component" value="Unassembled WGS sequence"/>
</dbReference>
<dbReference type="EC" id="3.1.3.62" evidence="4"/>
<comment type="similarity">
    <text evidence="2">Belongs to the histidine acid phosphatase family. MINPP1 subfamily.</text>
</comment>
<evidence type="ECO:0000256" key="7">
    <source>
        <dbReference type="ARBA" id="ARBA00022801"/>
    </source>
</evidence>
<keyword evidence="7" id="KW-0378">Hydrolase</keyword>